<dbReference type="InterPro" id="IPR017853">
    <property type="entry name" value="GH"/>
</dbReference>
<dbReference type="GO" id="GO:0009313">
    <property type="term" value="P:oligosaccharide catabolic process"/>
    <property type="evidence" value="ECO:0007669"/>
    <property type="project" value="TreeGrafter"/>
</dbReference>
<evidence type="ECO:0000256" key="3">
    <source>
        <dbReference type="ARBA" id="ARBA00023295"/>
    </source>
</evidence>
<feature type="domain" description="Glycosyl hydrolase family 13 catalytic" evidence="4">
    <location>
        <begin position="18"/>
        <end position="435"/>
    </location>
</feature>
<evidence type="ECO:0000313" key="6">
    <source>
        <dbReference type="Proteomes" id="UP000199451"/>
    </source>
</evidence>
<keyword evidence="6" id="KW-1185">Reference proteome</keyword>
<comment type="similarity">
    <text evidence="1">Belongs to the glycosyl hydrolase 13 family.</text>
</comment>
<dbReference type="GO" id="GO:0004556">
    <property type="term" value="F:alpha-amylase activity"/>
    <property type="evidence" value="ECO:0007669"/>
    <property type="project" value="TreeGrafter"/>
</dbReference>
<dbReference type="FunFam" id="3.90.400.10:FF:000002">
    <property type="entry name" value="Sucrose isomerase"/>
    <property type="match status" value="1"/>
</dbReference>
<evidence type="ECO:0000313" key="5">
    <source>
        <dbReference type="EMBL" id="SDM16547.1"/>
    </source>
</evidence>
<dbReference type="RefSeq" id="WP_089694854.1">
    <property type="nucleotide sequence ID" value="NZ_FNHL01000001.1"/>
</dbReference>
<dbReference type="STRING" id="660521.SAMN04487949_1109"/>
<dbReference type="InterPro" id="IPR006047">
    <property type="entry name" value="GH13_cat_dom"/>
</dbReference>
<gene>
    <name evidence="5" type="ORF">SAMN04487949_1109</name>
</gene>
<name>A0A1G9R100_9EURY</name>
<proteinExistence type="inferred from homology"/>
<protein>
    <submittedName>
        <fullName evidence="5">Oligo-1,6-glucosidase</fullName>
    </submittedName>
</protein>
<dbReference type="PANTHER" id="PTHR10357:SF184">
    <property type="entry name" value="OLIGO-1,6-GLUCOSIDASE 1"/>
    <property type="match status" value="1"/>
</dbReference>
<dbReference type="FunFam" id="2.60.40.1180:FF:000007">
    <property type="entry name" value="Sucrose isomerase"/>
    <property type="match status" value="1"/>
</dbReference>
<organism evidence="5 6">
    <name type="scientific">Halogranum gelatinilyticum</name>
    <dbReference type="NCBI Taxonomy" id="660521"/>
    <lineage>
        <taxon>Archaea</taxon>
        <taxon>Methanobacteriati</taxon>
        <taxon>Methanobacteriota</taxon>
        <taxon>Stenosarchaea group</taxon>
        <taxon>Halobacteria</taxon>
        <taxon>Halobacteriales</taxon>
        <taxon>Haloferacaceae</taxon>
    </lineage>
</organism>
<dbReference type="SUPFAM" id="SSF51445">
    <property type="entry name" value="(Trans)glycosidases"/>
    <property type="match status" value="1"/>
</dbReference>
<dbReference type="Gene3D" id="3.90.400.10">
    <property type="entry name" value="Oligo-1,6-glucosidase, Domain 2"/>
    <property type="match status" value="1"/>
</dbReference>
<dbReference type="PANTHER" id="PTHR10357">
    <property type="entry name" value="ALPHA-AMYLASE FAMILY MEMBER"/>
    <property type="match status" value="1"/>
</dbReference>
<dbReference type="InterPro" id="IPR032091">
    <property type="entry name" value="Malt_amylase-like_C"/>
</dbReference>
<dbReference type="AlphaFoldDB" id="A0A1G9R100"/>
<dbReference type="Gene3D" id="3.20.20.80">
    <property type="entry name" value="Glycosidases"/>
    <property type="match status" value="1"/>
</dbReference>
<evidence type="ECO:0000256" key="1">
    <source>
        <dbReference type="ARBA" id="ARBA00008061"/>
    </source>
</evidence>
<dbReference type="Pfam" id="PF16657">
    <property type="entry name" value="Malt_amylase_C"/>
    <property type="match status" value="1"/>
</dbReference>
<sequence length="577" mass="66316">MTEADIDRQWWKEAVVYQIYPRSFKDTDGDGVGDLPGIVDELDYLSDLGVDVVWLNPVYESPGADNGYDIADYRAIDDQFGDMGDWEDLLEGLHDRDIKLIMDLVVNHTSDEHEWFVESQKSRDNPYRDYYIWREGRPAEEAEYECDEGPDGEVPPNNWQSFFGGPAWSYDERTEEWYLHIFDEKQPDLNWENPAVRKEIYDMMTWWLEKGIDGFRMDVINLISKPADLADGADPEALVVGADRFMNGPRIHEFLSEMHEEVLADYDAMTVGEMAAIDAEQAREYARDGMNMAFTFDHVRLDFGPNGRWSHGEFTLPELKGAMTYWQESLGDEGWNAVFLGNHDEPRIVSRFGNDEAYRVESAKLLATLLNTLQGTPYILQGDELGMTNYPFESLDEVRDVDTLNNVRVARERGQFTDDAEMLDLVRQRSRDNARTPMQWSGEETHAGFTDGEPWIPVNPNYQAVNVADARADAESVWHYYRRVVDLRHGSDLLTYGDYQLYLPDHEELWVYTRTLGDDTVLVVLNFSDAETTFEPPADFVGRDATLLVGNYDVEGAVDTVESTTLQPWEARVYDLD</sequence>
<dbReference type="Pfam" id="PF00128">
    <property type="entry name" value="Alpha-amylase"/>
    <property type="match status" value="1"/>
</dbReference>
<dbReference type="SMART" id="SM00642">
    <property type="entry name" value="Aamy"/>
    <property type="match status" value="1"/>
</dbReference>
<dbReference type="NCBIfam" id="NF008183">
    <property type="entry name" value="PRK10933.1"/>
    <property type="match status" value="1"/>
</dbReference>
<keyword evidence="2" id="KW-0378">Hydrolase</keyword>
<evidence type="ECO:0000256" key="2">
    <source>
        <dbReference type="ARBA" id="ARBA00022801"/>
    </source>
</evidence>
<dbReference type="InterPro" id="IPR013780">
    <property type="entry name" value="Glyco_hydro_b"/>
</dbReference>
<dbReference type="Proteomes" id="UP000199451">
    <property type="component" value="Unassembled WGS sequence"/>
</dbReference>
<dbReference type="CDD" id="cd11333">
    <property type="entry name" value="AmyAc_SI_OligoGlu_DGase"/>
    <property type="match status" value="1"/>
</dbReference>
<dbReference type="Gene3D" id="2.60.40.1180">
    <property type="entry name" value="Golgi alpha-mannosidase II"/>
    <property type="match status" value="1"/>
</dbReference>
<reference evidence="6" key="1">
    <citation type="submission" date="2016-10" db="EMBL/GenBank/DDBJ databases">
        <authorList>
            <person name="Varghese N."/>
            <person name="Submissions S."/>
        </authorList>
    </citation>
    <scope>NUCLEOTIDE SEQUENCE [LARGE SCALE GENOMIC DNA]</scope>
    <source>
        <strain evidence="6">CGMCC 1.10119</strain>
    </source>
</reference>
<dbReference type="InterPro" id="IPR045857">
    <property type="entry name" value="O16G_dom_2"/>
</dbReference>
<keyword evidence="3" id="KW-0326">Glycosidase</keyword>
<accession>A0A1G9R100</accession>
<dbReference type="EMBL" id="FNHL01000001">
    <property type="protein sequence ID" value="SDM16547.1"/>
    <property type="molecule type" value="Genomic_DNA"/>
</dbReference>
<dbReference type="FunFam" id="3.20.20.80:FF:000064">
    <property type="entry name" value="Oligo-1,6-glucosidase"/>
    <property type="match status" value="1"/>
</dbReference>
<evidence type="ECO:0000259" key="4">
    <source>
        <dbReference type="SMART" id="SM00642"/>
    </source>
</evidence>
<dbReference type="SUPFAM" id="SSF51011">
    <property type="entry name" value="Glycosyl hydrolase domain"/>
    <property type="match status" value="1"/>
</dbReference>